<evidence type="ECO:0000313" key="2">
    <source>
        <dbReference type="Proteomes" id="UP000193411"/>
    </source>
</evidence>
<proteinExistence type="predicted"/>
<sequence length="229" mass="25790">MCRLRSCCRQLRNELPMGRFTRHFFERELHLSARPGYVYDSLHFQSLLGSIPTASGPSTLDYRMLVEAVRHLDIDLAMRFLSPTDPAYNLQQAAGEHGPGFVRYVYAWALYVLLFESNVQVNIPGACRLLVALLEHPDLPDAACILLALAYPTTELLLPLVDHAHKLNPTRQYLICLLESGTFPAALPDTVRAQLADPSSATPHLVLAFPSRTFRHIHSRNSLTWSRSE</sequence>
<accession>A0A1Y2I3K7</accession>
<reference evidence="1 2" key="1">
    <citation type="submission" date="2016-07" db="EMBL/GenBank/DDBJ databases">
        <title>Pervasive Adenine N6-methylation of Active Genes in Fungi.</title>
        <authorList>
            <consortium name="DOE Joint Genome Institute"/>
            <person name="Mondo S.J."/>
            <person name="Dannebaum R.O."/>
            <person name="Kuo R.C."/>
            <person name="Labutti K."/>
            <person name="Haridas S."/>
            <person name="Kuo A."/>
            <person name="Salamov A."/>
            <person name="Ahrendt S.R."/>
            <person name="Lipzen A."/>
            <person name="Sullivan W."/>
            <person name="Andreopoulos W.B."/>
            <person name="Clum A."/>
            <person name="Lindquist E."/>
            <person name="Daum C."/>
            <person name="Ramamoorthy G.K."/>
            <person name="Gryganskyi A."/>
            <person name="Culley D."/>
            <person name="Magnuson J.K."/>
            <person name="James T.Y."/>
            <person name="O'Malley M.A."/>
            <person name="Stajich J.E."/>
            <person name="Spatafora J.W."/>
            <person name="Visel A."/>
            <person name="Grigoriev I.V."/>
        </authorList>
    </citation>
    <scope>NUCLEOTIDE SEQUENCE [LARGE SCALE GENOMIC DNA]</scope>
    <source>
        <strain evidence="1 2">PL171</strain>
    </source>
</reference>
<organism evidence="1 2">
    <name type="scientific">Catenaria anguillulae PL171</name>
    <dbReference type="NCBI Taxonomy" id="765915"/>
    <lineage>
        <taxon>Eukaryota</taxon>
        <taxon>Fungi</taxon>
        <taxon>Fungi incertae sedis</taxon>
        <taxon>Blastocladiomycota</taxon>
        <taxon>Blastocladiomycetes</taxon>
        <taxon>Blastocladiales</taxon>
        <taxon>Catenariaceae</taxon>
        <taxon>Catenaria</taxon>
    </lineage>
</organism>
<dbReference type="Proteomes" id="UP000193411">
    <property type="component" value="Unassembled WGS sequence"/>
</dbReference>
<dbReference type="AlphaFoldDB" id="A0A1Y2I3K7"/>
<evidence type="ECO:0000313" key="1">
    <source>
        <dbReference type="EMBL" id="ORZ40553.1"/>
    </source>
</evidence>
<comment type="caution">
    <text evidence="1">The sequence shown here is derived from an EMBL/GenBank/DDBJ whole genome shotgun (WGS) entry which is preliminary data.</text>
</comment>
<gene>
    <name evidence="1" type="ORF">BCR44DRAFT_1176255</name>
</gene>
<protein>
    <submittedName>
        <fullName evidence="1">Uncharacterized protein</fullName>
    </submittedName>
</protein>
<keyword evidence="2" id="KW-1185">Reference proteome</keyword>
<dbReference type="EMBL" id="MCFL01000003">
    <property type="protein sequence ID" value="ORZ40553.1"/>
    <property type="molecule type" value="Genomic_DNA"/>
</dbReference>
<name>A0A1Y2I3K7_9FUNG</name>